<dbReference type="Proteomes" id="UP000334019">
    <property type="component" value="Chromosome"/>
</dbReference>
<evidence type="ECO:0000313" key="3">
    <source>
        <dbReference type="Proteomes" id="UP000334019"/>
    </source>
</evidence>
<protein>
    <submittedName>
        <fullName evidence="2">Maleylpyruvate isomerase family mycothiol-dependent enzyme</fullName>
    </submittedName>
</protein>
<evidence type="ECO:0000259" key="1">
    <source>
        <dbReference type="Pfam" id="PF11716"/>
    </source>
</evidence>
<dbReference type="NCBIfam" id="TIGR03083">
    <property type="entry name" value="maleylpyruvate isomerase family mycothiol-dependent enzyme"/>
    <property type="match status" value="1"/>
</dbReference>
<keyword evidence="2" id="KW-0413">Isomerase</keyword>
<dbReference type="GO" id="GO:0046872">
    <property type="term" value="F:metal ion binding"/>
    <property type="evidence" value="ECO:0007669"/>
    <property type="project" value="InterPro"/>
</dbReference>
<dbReference type="InterPro" id="IPR034660">
    <property type="entry name" value="DinB/YfiT-like"/>
</dbReference>
<dbReference type="Gene3D" id="1.20.120.450">
    <property type="entry name" value="dinb family like domain"/>
    <property type="match status" value="1"/>
</dbReference>
<proteinExistence type="predicted"/>
<name>A0A5Q2RS64_9ACTN</name>
<sequence>MGNERIAVDVAYRTTRERVTSWARGLTPEQATTPVPALPGWTVKDTFAHLAGLAADVVGGNVPAGVPDDEFTAREVAERADRSLPDVLDEWDAAGPRFEEILAALGDAAPKNAAVDVWSHEVDVRSALGAPLPVDGGPAERILDVMVRHGVGRSWGDLGVPALRIVLPDEEWVAGQGEPAGTLRTDRFELGRVMLGRRSPQQMRALGWDGGDPDTWIPHLHVFGPASADVVDSPRAT</sequence>
<dbReference type="EMBL" id="CP045851">
    <property type="protein sequence ID" value="QGG96045.1"/>
    <property type="molecule type" value="Genomic_DNA"/>
</dbReference>
<dbReference type="InterPro" id="IPR017517">
    <property type="entry name" value="Maleyloyr_isom"/>
</dbReference>
<dbReference type="Pfam" id="PF11716">
    <property type="entry name" value="MDMPI_N"/>
    <property type="match status" value="1"/>
</dbReference>
<feature type="domain" description="Mycothiol-dependent maleylpyruvate isomerase metal-binding" evidence="1">
    <location>
        <begin position="13"/>
        <end position="112"/>
    </location>
</feature>
<dbReference type="AlphaFoldDB" id="A0A5Q2RS64"/>
<dbReference type="InterPro" id="IPR024344">
    <property type="entry name" value="MDMPI_metal-binding"/>
</dbReference>
<dbReference type="GO" id="GO:0016853">
    <property type="term" value="F:isomerase activity"/>
    <property type="evidence" value="ECO:0007669"/>
    <property type="project" value="UniProtKB-KW"/>
</dbReference>
<keyword evidence="2" id="KW-0670">Pyruvate</keyword>
<gene>
    <name evidence="2" type="ORF">GH723_13580</name>
</gene>
<keyword evidence="3" id="KW-1185">Reference proteome</keyword>
<reference evidence="2 3" key="1">
    <citation type="submission" date="2019-11" db="EMBL/GenBank/DDBJ databases">
        <authorList>
            <person name="He Y."/>
        </authorList>
    </citation>
    <scope>NUCLEOTIDE SEQUENCE [LARGE SCALE GENOMIC DNA]</scope>
    <source>
        <strain evidence="2 3">SCSIO 58843</strain>
    </source>
</reference>
<accession>A0A5Q2RS64</accession>
<dbReference type="RefSeq" id="WP_153760151.1">
    <property type="nucleotide sequence ID" value="NZ_CP045851.1"/>
</dbReference>
<dbReference type="KEGG" id="atq:GH723_13580"/>
<organism evidence="2 3">
    <name type="scientific">Actinomarinicola tropica</name>
    <dbReference type="NCBI Taxonomy" id="2789776"/>
    <lineage>
        <taxon>Bacteria</taxon>
        <taxon>Bacillati</taxon>
        <taxon>Actinomycetota</taxon>
        <taxon>Acidimicrobiia</taxon>
        <taxon>Acidimicrobiales</taxon>
        <taxon>Iamiaceae</taxon>
        <taxon>Actinomarinicola</taxon>
    </lineage>
</organism>
<dbReference type="SUPFAM" id="SSF109854">
    <property type="entry name" value="DinB/YfiT-like putative metalloenzymes"/>
    <property type="match status" value="1"/>
</dbReference>
<evidence type="ECO:0000313" key="2">
    <source>
        <dbReference type="EMBL" id="QGG96045.1"/>
    </source>
</evidence>